<proteinExistence type="inferred from homology"/>
<gene>
    <name evidence="4" type="primary">dctP</name>
    <name evidence="4" type="ORF">BRLA_c020280</name>
</gene>
<dbReference type="AlphaFoldDB" id="A0A075R3C5"/>
<reference evidence="4 5" key="1">
    <citation type="journal article" date="2011" name="J. Bacteriol.">
        <title>Genome sequence of Brevibacillus laterosporus LMG 15441, a pathogen of invertebrates.</title>
        <authorList>
            <person name="Djukic M."/>
            <person name="Poehlein A."/>
            <person name="Thurmer A."/>
            <person name="Daniel R."/>
        </authorList>
    </citation>
    <scope>NUCLEOTIDE SEQUENCE [LARGE SCALE GENOMIC DNA]</scope>
    <source>
        <strain evidence="4 5">LMG 15441</strain>
    </source>
</reference>
<dbReference type="HOGENOM" id="CLU_036176_1_3_9"/>
<keyword evidence="2" id="KW-0813">Transport</keyword>
<dbReference type="Proteomes" id="UP000005850">
    <property type="component" value="Chromosome"/>
</dbReference>
<dbReference type="RefSeq" id="WP_003337198.1">
    <property type="nucleotide sequence ID" value="NZ_CP007806.1"/>
</dbReference>
<comment type="similarity">
    <text evidence="1">Belongs to the bacterial solute-binding protein 7 family.</text>
</comment>
<dbReference type="InterPro" id="IPR004682">
    <property type="entry name" value="TRAP_DctP"/>
</dbReference>
<dbReference type="NCBIfam" id="TIGR00787">
    <property type="entry name" value="dctP"/>
    <property type="match status" value="1"/>
</dbReference>
<name>A0A075R3C5_BRELA</name>
<dbReference type="GO" id="GO:0055085">
    <property type="term" value="P:transmembrane transport"/>
    <property type="evidence" value="ECO:0007669"/>
    <property type="project" value="InterPro"/>
</dbReference>
<organism evidence="4 5">
    <name type="scientific">Brevibacillus laterosporus LMG 15441</name>
    <dbReference type="NCBI Taxonomy" id="1042163"/>
    <lineage>
        <taxon>Bacteria</taxon>
        <taxon>Bacillati</taxon>
        <taxon>Bacillota</taxon>
        <taxon>Bacilli</taxon>
        <taxon>Bacillales</taxon>
        <taxon>Paenibacillaceae</taxon>
        <taxon>Brevibacillus</taxon>
    </lineage>
</organism>
<dbReference type="EMBL" id="CP007806">
    <property type="protein sequence ID" value="AIG26349.1"/>
    <property type="molecule type" value="Genomic_DNA"/>
</dbReference>
<dbReference type="Gene3D" id="3.40.190.170">
    <property type="entry name" value="Bacterial extracellular solute-binding protein, family 7"/>
    <property type="match status" value="1"/>
</dbReference>
<dbReference type="KEGG" id="blr:BRLA_c020280"/>
<evidence type="ECO:0000256" key="3">
    <source>
        <dbReference type="ARBA" id="ARBA00022729"/>
    </source>
</evidence>
<sequence length="350" mass="39950">MKSVVGIFSFILIGLLTALFIGFRTELIPGIKPLDEEQSGLKHRVIIKFSHVVAENTPKGLAAEKFAQLVKEKTNDQVEVQVFPNGILYSDKDEFEALAKGEIQMIAPAFSNLSNVIPQWLALDLPFAYPDQDSIHQVFDGEIGRLLFQTLEQKNMHGLAFWSNGFKQVSSNQHPLLRPADFTRHTFRILPSKVLESQFKLLGATTVVMPFTEVYRNIESGYVNGQENTISNIFTKHLDQVQPYITISNHGYLGYAVIVNKDFWEELEPQTRDLLTEALAETTAWNRQRAIEMNRQQLALLRRKKDVYIQTLTPAQKEAWIATLQPIYKQFEPFIGKELMQKIADLKAKK</sequence>
<protein>
    <submittedName>
        <fullName evidence="4">C4-dicarboxylate-binding periplasmic protein</fullName>
    </submittedName>
</protein>
<dbReference type="InterPro" id="IPR018389">
    <property type="entry name" value="DctP_fam"/>
</dbReference>
<dbReference type="STRING" id="1042163.BRLA_c020280"/>
<dbReference type="eggNOG" id="COG1638">
    <property type="taxonomic scope" value="Bacteria"/>
</dbReference>
<accession>A0A075R3C5</accession>
<evidence type="ECO:0000256" key="2">
    <source>
        <dbReference type="ARBA" id="ARBA00022448"/>
    </source>
</evidence>
<dbReference type="NCBIfam" id="NF037995">
    <property type="entry name" value="TRAP_S1"/>
    <property type="match status" value="1"/>
</dbReference>
<evidence type="ECO:0000313" key="5">
    <source>
        <dbReference type="Proteomes" id="UP000005850"/>
    </source>
</evidence>
<dbReference type="Pfam" id="PF03480">
    <property type="entry name" value="DctP"/>
    <property type="match status" value="1"/>
</dbReference>
<dbReference type="PANTHER" id="PTHR33376:SF7">
    <property type="entry name" value="C4-DICARBOXYLATE-BINDING PROTEIN DCTB"/>
    <property type="match status" value="1"/>
</dbReference>
<dbReference type="GO" id="GO:0030288">
    <property type="term" value="C:outer membrane-bounded periplasmic space"/>
    <property type="evidence" value="ECO:0007669"/>
    <property type="project" value="InterPro"/>
</dbReference>
<keyword evidence="3" id="KW-0732">Signal</keyword>
<evidence type="ECO:0000256" key="1">
    <source>
        <dbReference type="ARBA" id="ARBA00009023"/>
    </source>
</evidence>
<dbReference type="PIRSF" id="PIRSF006470">
    <property type="entry name" value="DctB"/>
    <property type="match status" value="1"/>
</dbReference>
<evidence type="ECO:0000313" key="4">
    <source>
        <dbReference type="EMBL" id="AIG26349.1"/>
    </source>
</evidence>
<dbReference type="PANTHER" id="PTHR33376">
    <property type="match status" value="1"/>
</dbReference>
<dbReference type="InterPro" id="IPR038404">
    <property type="entry name" value="TRAP_DctP_sf"/>
</dbReference>
<keyword evidence="5" id="KW-1185">Reference proteome</keyword>